<gene>
    <name evidence="2" type="ORF">HPB48_009306</name>
</gene>
<accession>A0A9J6FVL1</accession>
<protein>
    <submittedName>
        <fullName evidence="2">Uncharacterized protein</fullName>
    </submittedName>
</protein>
<dbReference type="AlphaFoldDB" id="A0A9J6FVL1"/>
<evidence type="ECO:0000313" key="3">
    <source>
        <dbReference type="Proteomes" id="UP000821853"/>
    </source>
</evidence>
<dbReference type="Proteomes" id="UP000821853">
    <property type="component" value="Chromosome 2"/>
</dbReference>
<organism evidence="2 3">
    <name type="scientific">Haemaphysalis longicornis</name>
    <name type="common">Bush tick</name>
    <dbReference type="NCBI Taxonomy" id="44386"/>
    <lineage>
        <taxon>Eukaryota</taxon>
        <taxon>Metazoa</taxon>
        <taxon>Ecdysozoa</taxon>
        <taxon>Arthropoda</taxon>
        <taxon>Chelicerata</taxon>
        <taxon>Arachnida</taxon>
        <taxon>Acari</taxon>
        <taxon>Parasitiformes</taxon>
        <taxon>Ixodida</taxon>
        <taxon>Ixodoidea</taxon>
        <taxon>Ixodidae</taxon>
        <taxon>Haemaphysalinae</taxon>
        <taxon>Haemaphysalis</taxon>
    </lineage>
</organism>
<reference evidence="2 3" key="1">
    <citation type="journal article" date="2020" name="Cell">
        <title>Large-Scale Comparative Analyses of Tick Genomes Elucidate Their Genetic Diversity and Vector Capacities.</title>
        <authorList>
            <consortium name="Tick Genome and Microbiome Consortium (TIGMIC)"/>
            <person name="Jia N."/>
            <person name="Wang J."/>
            <person name="Shi W."/>
            <person name="Du L."/>
            <person name="Sun Y."/>
            <person name="Zhan W."/>
            <person name="Jiang J.F."/>
            <person name="Wang Q."/>
            <person name="Zhang B."/>
            <person name="Ji P."/>
            <person name="Bell-Sakyi L."/>
            <person name="Cui X.M."/>
            <person name="Yuan T.T."/>
            <person name="Jiang B.G."/>
            <person name="Yang W.F."/>
            <person name="Lam T.T."/>
            <person name="Chang Q.C."/>
            <person name="Ding S.J."/>
            <person name="Wang X.J."/>
            <person name="Zhu J.G."/>
            <person name="Ruan X.D."/>
            <person name="Zhao L."/>
            <person name="Wei J.T."/>
            <person name="Ye R.Z."/>
            <person name="Que T.C."/>
            <person name="Du C.H."/>
            <person name="Zhou Y.H."/>
            <person name="Cheng J.X."/>
            <person name="Dai P.F."/>
            <person name="Guo W.B."/>
            <person name="Han X.H."/>
            <person name="Huang E.J."/>
            <person name="Li L.F."/>
            <person name="Wei W."/>
            <person name="Gao Y.C."/>
            <person name="Liu J.Z."/>
            <person name="Shao H.Z."/>
            <person name="Wang X."/>
            <person name="Wang C.C."/>
            <person name="Yang T.C."/>
            <person name="Huo Q.B."/>
            <person name="Li W."/>
            <person name="Chen H.Y."/>
            <person name="Chen S.E."/>
            <person name="Zhou L.G."/>
            <person name="Ni X.B."/>
            <person name="Tian J.H."/>
            <person name="Sheng Y."/>
            <person name="Liu T."/>
            <person name="Pan Y.S."/>
            <person name="Xia L.Y."/>
            <person name="Li J."/>
            <person name="Zhao F."/>
            <person name="Cao W.C."/>
        </authorList>
    </citation>
    <scope>NUCLEOTIDE SEQUENCE [LARGE SCALE GENOMIC DNA]</scope>
    <source>
        <strain evidence="2">HaeL-2018</strain>
    </source>
</reference>
<feature type="region of interest" description="Disordered" evidence="1">
    <location>
        <begin position="51"/>
        <end position="81"/>
    </location>
</feature>
<feature type="region of interest" description="Disordered" evidence="1">
    <location>
        <begin position="1"/>
        <end position="28"/>
    </location>
</feature>
<proteinExistence type="predicted"/>
<sequence length="131" mass="13927">MRTQPGSKWAPRQKPPKRPAPLGRKAGVGGAAVVRLRAQQPGLLLFQEADAQARPSQAPPAGSDCHVARPQGAPPDAEGAEKRPLCARAGAHAQGHHGRCVLGLVGLRPSFFGTARLLEEEEEEEEVDILH</sequence>
<dbReference type="EMBL" id="JABSTR010000004">
    <property type="protein sequence ID" value="KAH9366416.1"/>
    <property type="molecule type" value="Genomic_DNA"/>
</dbReference>
<evidence type="ECO:0000313" key="2">
    <source>
        <dbReference type="EMBL" id="KAH9366416.1"/>
    </source>
</evidence>
<dbReference type="VEuPathDB" id="VectorBase:HLOH_053161"/>
<evidence type="ECO:0000256" key="1">
    <source>
        <dbReference type="SAM" id="MobiDB-lite"/>
    </source>
</evidence>
<name>A0A9J6FVL1_HAELO</name>
<keyword evidence="3" id="KW-1185">Reference proteome</keyword>
<comment type="caution">
    <text evidence="2">The sequence shown here is derived from an EMBL/GenBank/DDBJ whole genome shotgun (WGS) entry which is preliminary data.</text>
</comment>